<dbReference type="EMBL" id="JAQHXR010000001">
    <property type="protein sequence ID" value="MDA3968416.1"/>
    <property type="molecule type" value="Genomic_DNA"/>
</dbReference>
<dbReference type="Gene3D" id="3.40.630.40">
    <property type="entry name" value="Zn-dependent exopeptidases"/>
    <property type="match status" value="1"/>
</dbReference>
<dbReference type="EC" id="3.5.1.28" evidence="2"/>
<dbReference type="Pfam" id="PF01520">
    <property type="entry name" value="Amidase_3"/>
    <property type="match status" value="1"/>
</dbReference>
<dbReference type="InterPro" id="IPR002508">
    <property type="entry name" value="MurNAc-LAA_cat"/>
</dbReference>
<evidence type="ECO:0000256" key="1">
    <source>
        <dbReference type="ARBA" id="ARBA00001561"/>
    </source>
</evidence>
<evidence type="ECO:0000256" key="2">
    <source>
        <dbReference type="ARBA" id="ARBA00011901"/>
    </source>
</evidence>
<dbReference type="SMART" id="SM00646">
    <property type="entry name" value="Ami_3"/>
    <property type="match status" value="1"/>
</dbReference>
<keyword evidence="6" id="KW-1185">Reference proteome</keyword>
<dbReference type="PANTHER" id="PTHR30404">
    <property type="entry name" value="N-ACETYLMURAMOYL-L-ALANINE AMIDASE"/>
    <property type="match status" value="1"/>
</dbReference>
<sequence length="373" mass="41660">MIRIIFCIFIYCAFINASDLKITSITQTNNGVSLFFNKAIKASAFKAFTLKNNDEIRYVYDISADLLGNARVFEFEGDVIVKIAQNAPNKVRLVLSTKKELRAKWKYAQKKAILEIPNAKSVNKVSIASLFDTHKKENKSTTNTKAESTKQKIIVIDPGHGGKDCGAVGIDKVCEKTIVLNIGKYLSEELKKRGYKVYMTRSKDVFISLRDRTKFANNKNADLFISIHANAVSENKTKLQGIESYFLSTARSERAKKVAALENKDDTEVMNYFSKQSFLNTLNTQRIVASNRLAIDIQYGMLQSVKKNYSVVDGGVREGPFWVLVGAIMPSVLIESGYLTHPTEGKRLTKSSFQKALSIGIANGVDGYFLKNP</sequence>
<dbReference type="GO" id="GO:0008745">
    <property type="term" value="F:N-acetylmuramoyl-L-alanine amidase activity"/>
    <property type="evidence" value="ECO:0007669"/>
    <property type="project" value="UniProtKB-EC"/>
</dbReference>
<gene>
    <name evidence="5" type="ORF">PF021_01860</name>
</gene>
<comment type="caution">
    <text evidence="5">The sequence shown here is derived from an EMBL/GenBank/DDBJ whole genome shotgun (WGS) entry which is preliminary data.</text>
</comment>
<dbReference type="InterPro" id="IPR050695">
    <property type="entry name" value="N-acetylmuramoyl_amidase_3"/>
</dbReference>
<feature type="domain" description="MurNAc-LAA" evidence="4">
    <location>
        <begin position="213"/>
        <end position="366"/>
    </location>
</feature>
<dbReference type="SUPFAM" id="SSF53187">
    <property type="entry name" value="Zn-dependent exopeptidases"/>
    <property type="match status" value="1"/>
</dbReference>
<protein>
    <recommendedName>
        <fullName evidence="2">N-acetylmuramoyl-L-alanine amidase</fullName>
        <ecNumber evidence="2">3.5.1.28</ecNumber>
    </recommendedName>
</protein>
<keyword evidence="3 5" id="KW-0378">Hydrolase</keyword>
<evidence type="ECO:0000313" key="5">
    <source>
        <dbReference type="EMBL" id="MDA3968416.1"/>
    </source>
</evidence>
<dbReference type="RefSeq" id="WP_271020708.1">
    <property type="nucleotide sequence ID" value="NZ_JAQHXR010000001.1"/>
</dbReference>
<accession>A0ABT4VCI5</accession>
<comment type="catalytic activity">
    <reaction evidence="1">
        <text>Hydrolyzes the link between N-acetylmuramoyl residues and L-amino acid residues in certain cell-wall glycopeptides.</text>
        <dbReference type="EC" id="3.5.1.28"/>
    </reaction>
</comment>
<organism evidence="5 6">
    <name type="scientific">Helicobacter ibis</name>
    <dbReference type="NCBI Taxonomy" id="2962633"/>
    <lineage>
        <taxon>Bacteria</taxon>
        <taxon>Pseudomonadati</taxon>
        <taxon>Campylobacterota</taxon>
        <taxon>Epsilonproteobacteria</taxon>
        <taxon>Campylobacterales</taxon>
        <taxon>Helicobacteraceae</taxon>
        <taxon>Helicobacter</taxon>
    </lineage>
</organism>
<evidence type="ECO:0000256" key="3">
    <source>
        <dbReference type="ARBA" id="ARBA00022801"/>
    </source>
</evidence>
<name>A0ABT4VCI5_9HELI</name>
<evidence type="ECO:0000313" key="6">
    <source>
        <dbReference type="Proteomes" id="UP001210261"/>
    </source>
</evidence>
<proteinExistence type="predicted"/>
<dbReference type="PANTHER" id="PTHR30404:SF0">
    <property type="entry name" value="N-ACETYLMURAMOYL-L-ALANINE AMIDASE AMIC"/>
    <property type="match status" value="1"/>
</dbReference>
<evidence type="ECO:0000259" key="4">
    <source>
        <dbReference type="SMART" id="SM00646"/>
    </source>
</evidence>
<reference evidence="5 6" key="1">
    <citation type="submission" date="2023-01" db="EMBL/GenBank/DDBJ databases">
        <title>Description of Helicobacter ibis sp. nov. isolated from faecal droppings of black-faced ibis (Theristicus melanopis).</title>
        <authorList>
            <person name="Lopez-Cantillo M."/>
            <person name="Vidal-Veuthey B."/>
            <person name="Mella A."/>
            <person name="De La Haba R."/>
            <person name="Collado L."/>
        </authorList>
    </citation>
    <scope>NUCLEOTIDE SEQUENCE [LARGE SCALE GENOMIC DNA]</scope>
    <source>
        <strain evidence="5 6">A82</strain>
    </source>
</reference>
<dbReference type="CDD" id="cd02696">
    <property type="entry name" value="MurNAc-LAA"/>
    <property type="match status" value="1"/>
</dbReference>
<dbReference type="Proteomes" id="UP001210261">
    <property type="component" value="Unassembled WGS sequence"/>
</dbReference>